<evidence type="ECO:0000313" key="3">
    <source>
        <dbReference type="Proteomes" id="UP000828390"/>
    </source>
</evidence>
<dbReference type="EMBL" id="JAIWYP010000009">
    <property type="protein sequence ID" value="KAH3777062.1"/>
    <property type="molecule type" value="Genomic_DNA"/>
</dbReference>
<accession>A0A9D4EFC3</accession>
<feature type="compositionally biased region" description="Polar residues" evidence="1">
    <location>
        <begin position="1"/>
        <end position="10"/>
    </location>
</feature>
<protein>
    <submittedName>
        <fullName evidence="2">Uncharacterized protein</fullName>
    </submittedName>
</protein>
<sequence length="75" mass="8618">MCQSWPSKQLQAPAVTVAESSDSESDPMDAEIDERQGYLDEESCSDEEDCDLIVLRQRKLVRSYHLTSLRLQTRQ</sequence>
<dbReference type="AlphaFoldDB" id="A0A9D4EFC3"/>
<feature type="region of interest" description="Disordered" evidence="1">
    <location>
        <begin position="1"/>
        <end position="31"/>
    </location>
</feature>
<keyword evidence="3" id="KW-1185">Reference proteome</keyword>
<dbReference type="Proteomes" id="UP000828390">
    <property type="component" value="Unassembled WGS sequence"/>
</dbReference>
<proteinExistence type="predicted"/>
<organism evidence="2 3">
    <name type="scientific">Dreissena polymorpha</name>
    <name type="common">Zebra mussel</name>
    <name type="synonym">Mytilus polymorpha</name>
    <dbReference type="NCBI Taxonomy" id="45954"/>
    <lineage>
        <taxon>Eukaryota</taxon>
        <taxon>Metazoa</taxon>
        <taxon>Spiralia</taxon>
        <taxon>Lophotrochozoa</taxon>
        <taxon>Mollusca</taxon>
        <taxon>Bivalvia</taxon>
        <taxon>Autobranchia</taxon>
        <taxon>Heteroconchia</taxon>
        <taxon>Euheterodonta</taxon>
        <taxon>Imparidentia</taxon>
        <taxon>Neoheterodontei</taxon>
        <taxon>Myida</taxon>
        <taxon>Dreissenoidea</taxon>
        <taxon>Dreissenidae</taxon>
        <taxon>Dreissena</taxon>
    </lineage>
</organism>
<gene>
    <name evidence="2" type="ORF">DPMN_178499</name>
</gene>
<reference evidence="2" key="2">
    <citation type="submission" date="2020-11" db="EMBL/GenBank/DDBJ databases">
        <authorList>
            <person name="McCartney M.A."/>
            <person name="Auch B."/>
            <person name="Kono T."/>
            <person name="Mallez S."/>
            <person name="Becker A."/>
            <person name="Gohl D.M."/>
            <person name="Silverstein K.A.T."/>
            <person name="Koren S."/>
            <person name="Bechman K.B."/>
            <person name="Herman A."/>
            <person name="Abrahante J.E."/>
            <person name="Garbe J."/>
        </authorList>
    </citation>
    <scope>NUCLEOTIDE SEQUENCE</scope>
    <source>
        <strain evidence="2">Duluth1</strain>
        <tissue evidence="2">Whole animal</tissue>
    </source>
</reference>
<comment type="caution">
    <text evidence="2">The sequence shown here is derived from an EMBL/GenBank/DDBJ whole genome shotgun (WGS) entry which is preliminary data.</text>
</comment>
<name>A0A9D4EFC3_DREPO</name>
<evidence type="ECO:0000313" key="2">
    <source>
        <dbReference type="EMBL" id="KAH3777062.1"/>
    </source>
</evidence>
<feature type="compositionally biased region" description="Acidic residues" evidence="1">
    <location>
        <begin position="21"/>
        <end position="31"/>
    </location>
</feature>
<reference evidence="2" key="1">
    <citation type="journal article" date="2019" name="bioRxiv">
        <title>The Genome of the Zebra Mussel, Dreissena polymorpha: A Resource for Invasive Species Research.</title>
        <authorList>
            <person name="McCartney M.A."/>
            <person name="Auch B."/>
            <person name="Kono T."/>
            <person name="Mallez S."/>
            <person name="Zhang Y."/>
            <person name="Obille A."/>
            <person name="Becker A."/>
            <person name="Abrahante J.E."/>
            <person name="Garbe J."/>
            <person name="Badalamenti J.P."/>
            <person name="Herman A."/>
            <person name="Mangelson H."/>
            <person name="Liachko I."/>
            <person name="Sullivan S."/>
            <person name="Sone E.D."/>
            <person name="Koren S."/>
            <person name="Silverstein K.A.T."/>
            <person name="Beckman K.B."/>
            <person name="Gohl D.M."/>
        </authorList>
    </citation>
    <scope>NUCLEOTIDE SEQUENCE</scope>
    <source>
        <strain evidence="2">Duluth1</strain>
        <tissue evidence="2">Whole animal</tissue>
    </source>
</reference>
<evidence type="ECO:0000256" key="1">
    <source>
        <dbReference type="SAM" id="MobiDB-lite"/>
    </source>
</evidence>